<dbReference type="PROSITE" id="PS00141">
    <property type="entry name" value="ASP_PROTEASE"/>
    <property type="match status" value="1"/>
</dbReference>
<comment type="caution">
    <text evidence="1">The sequence shown here is derived from an EMBL/GenBank/DDBJ whole genome shotgun (WGS) entry which is preliminary data.</text>
</comment>
<dbReference type="GO" id="GO:0004190">
    <property type="term" value="F:aspartic-type endopeptidase activity"/>
    <property type="evidence" value="ECO:0007669"/>
    <property type="project" value="InterPro"/>
</dbReference>
<dbReference type="InterPro" id="IPR021109">
    <property type="entry name" value="Peptidase_aspartic_dom_sf"/>
</dbReference>
<dbReference type="GO" id="GO:0006508">
    <property type="term" value="P:proteolysis"/>
    <property type="evidence" value="ECO:0007669"/>
    <property type="project" value="InterPro"/>
</dbReference>
<sequence length="113" mass="12956">MVRINKMTQETSEVKHEMRAMRLRLGLMREEMRAAVGETRQFTLRRNKRLRQDLSKEVKEELVAVRQKGCTGVIESMVDGRPCPVVVDTGAAKTVIKEEVVAAQHLHVSDWQL</sequence>
<dbReference type="InterPro" id="IPR001969">
    <property type="entry name" value="Aspartic_peptidase_AS"/>
</dbReference>
<keyword evidence="2" id="KW-1185">Reference proteome</keyword>
<dbReference type="EMBL" id="VSRR010102696">
    <property type="protein sequence ID" value="MPC95558.1"/>
    <property type="molecule type" value="Genomic_DNA"/>
</dbReference>
<dbReference type="Gene3D" id="2.40.70.10">
    <property type="entry name" value="Acid Proteases"/>
    <property type="match status" value="1"/>
</dbReference>
<dbReference type="AlphaFoldDB" id="A0A5B7JRA2"/>
<reference evidence="1 2" key="1">
    <citation type="submission" date="2019-05" db="EMBL/GenBank/DDBJ databases">
        <title>Another draft genome of Portunus trituberculatus and its Hox gene families provides insights of decapod evolution.</title>
        <authorList>
            <person name="Jeong J.-H."/>
            <person name="Song I."/>
            <person name="Kim S."/>
            <person name="Choi T."/>
            <person name="Kim D."/>
            <person name="Ryu S."/>
            <person name="Kim W."/>
        </authorList>
    </citation>
    <scope>NUCLEOTIDE SEQUENCE [LARGE SCALE GENOMIC DNA]</scope>
    <source>
        <tissue evidence="1">Muscle</tissue>
    </source>
</reference>
<proteinExistence type="predicted"/>
<dbReference type="OrthoDB" id="6347579at2759"/>
<organism evidence="1 2">
    <name type="scientific">Portunus trituberculatus</name>
    <name type="common">Swimming crab</name>
    <name type="synonym">Neptunus trituberculatus</name>
    <dbReference type="NCBI Taxonomy" id="210409"/>
    <lineage>
        <taxon>Eukaryota</taxon>
        <taxon>Metazoa</taxon>
        <taxon>Ecdysozoa</taxon>
        <taxon>Arthropoda</taxon>
        <taxon>Crustacea</taxon>
        <taxon>Multicrustacea</taxon>
        <taxon>Malacostraca</taxon>
        <taxon>Eumalacostraca</taxon>
        <taxon>Eucarida</taxon>
        <taxon>Decapoda</taxon>
        <taxon>Pleocyemata</taxon>
        <taxon>Brachyura</taxon>
        <taxon>Eubrachyura</taxon>
        <taxon>Portunoidea</taxon>
        <taxon>Portunidae</taxon>
        <taxon>Portuninae</taxon>
        <taxon>Portunus</taxon>
    </lineage>
</organism>
<evidence type="ECO:0000313" key="1">
    <source>
        <dbReference type="EMBL" id="MPC95558.1"/>
    </source>
</evidence>
<accession>A0A5B7JRA2</accession>
<evidence type="ECO:0000313" key="2">
    <source>
        <dbReference type="Proteomes" id="UP000324222"/>
    </source>
</evidence>
<gene>
    <name evidence="1" type="ORF">E2C01_090775</name>
</gene>
<name>A0A5B7JRA2_PORTR</name>
<protein>
    <submittedName>
        <fullName evidence="1">Uncharacterized protein</fullName>
    </submittedName>
</protein>
<dbReference type="Proteomes" id="UP000324222">
    <property type="component" value="Unassembled WGS sequence"/>
</dbReference>